<dbReference type="Proteomes" id="UP000824120">
    <property type="component" value="Chromosome 2"/>
</dbReference>
<protein>
    <submittedName>
        <fullName evidence="2">Uncharacterized protein</fullName>
    </submittedName>
</protein>
<dbReference type="GO" id="GO:0009733">
    <property type="term" value="P:response to auxin"/>
    <property type="evidence" value="ECO:0007669"/>
    <property type="project" value="InterPro"/>
</dbReference>
<evidence type="ECO:0000256" key="1">
    <source>
        <dbReference type="ARBA" id="ARBA00006974"/>
    </source>
</evidence>
<dbReference type="AlphaFoldDB" id="A0A9J6ALC6"/>
<evidence type="ECO:0000313" key="2">
    <source>
        <dbReference type="EMBL" id="KAG5625456.1"/>
    </source>
</evidence>
<organism evidence="2 3">
    <name type="scientific">Solanum commersonii</name>
    <name type="common">Commerson's wild potato</name>
    <name type="synonym">Commerson's nightshade</name>
    <dbReference type="NCBI Taxonomy" id="4109"/>
    <lineage>
        <taxon>Eukaryota</taxon>
        <taxon>Viridiplantae</taxon>
        <taxon>Streptophyta</taxon>
        <taxon>Embryophyta</taxon>
        <taxon>Tracheophyta</taxon>
        <taxon>Spermatophyta</taxon>
        <taxon>Magnoliopsida</taxon>
        <taxon>eudicotyledons</taxon>
        <taxon>Gunneridae</taxon>
        <taxon>Pentapetalae</taxon>
        <taxon>asterids</taxon>
        <taxon>lamiids</taxon>
        <taxon>Solanales</taxon>
        <taxon>Solanaceae</taxon>
        <taxon>Solanoideae</taxon>
        <taxon>Solaneae</taxon>
        <taxon>Solanum</taxon>
    </lineage>
</organism>
<keyword evidence="3" id="KW-1185">Reference proteome</keyword>
<dbReference type="EMBL" id="JACXVP010000002">
    <property type="protein sequence ID" value="KAG5625456.1"/>
    <property type="molecule type" value="Genomic_DNA"/>
</dbReference>
<proteinExistence type="inferred from homology"/>
<dbReference type="Pfam" id="PF02519">
    <property type="entry name" value="Auxin_inducible"/>
    <property type="match status" value="1"/>
</dbReference>
<comment type="similarity">
    <text evidence="1">Belongs to the ARG7 family.</text>
</comment>
<comment type="caution">
    <text evidence="2">The sequence shown here is derived from an EMBL/GenBank/DDBJ whole genome shotgun (WGS) entry which is preliminary data.</text>
</comment>
<dbReference type="InterPro" id="IPR003676">
    <property type="entry name" value="SAUR_fam"/>
</dbReference>
<gene>
    <name evidence="2" type="ORF">H5410_010674</name>
</gene>
<accession>A0A9J6ALC6</accession>
<name>A0A9J6ALC6_SOLCO</name>
<reference evidence="2 3" key="1">
    <citation type="submission" date="2020-09" db="EMBL/GenBank/DDBJ databases">
        <title>De no assembly of potato wild relative species, Solanum commersonii.</title>
        <authorList>
            <person name="Cho K."/>
        </authorList>
    </citation>
    <scope>NUCLEOTIDE SEQUENCE [LARGE SCALE GENOMIC DNA]</scope>
    <source>
        <strain evidence="2">LZ3.2</strain>
        <tissue evidence="2">Leaf</tissue>
    </source>
</reference>
<sequence length="62" mass="7372">MKKTTHRDDEQVKEKTPRNPCFQKLLEEAAQEFGFQSPKEIVLPCDECIFHKMVKNIINRRP</sequence>
<evidence type="ECO:0000313" key="3">
    <source>
        <dbReference type="Proteomes" id="UP000824120"/>
    </source>
</evidence>